<dbReference type="Proteomes" id="UP000241899">
    <property type="component" value="Unassembled WGS sequence"/>
</dbReference>
<dbReference type="Pfam" id="PF13404">
    <property type="entry name" value="HTH_AsnC-type"/>
    <property type="match status" value="1"/>
</dbReference>
<keyword evidence="6" id="KW-1185">Reference proteome</keyword>
<dbReference type="InterPro" id="IPR019888">
    <property type="entry name" value="Tscrpt_reg_AsnC-like"/>
</dbReference>
<dbReference type="PRINTS" id="PR00033">
    <property type="entry name" value="HTHASNC"/>
</dbReference>
<comment type="caution">
    <text evidence="5">The sequence shown here is derived from an EMBL/GenBank/DDBJ whole genome shotgun (WGS) entry which is preliminary data.</text>
</comment>
<dbReference type="PANTHER" id="PTHR30154">
    <property type="entry name" value="LEUCINE-RESPONSIVE REGULATORY PROTEIN"/>
    <property type="match status" value="1"/>
</dbReference>
<dbReference type="EMBL" id="PZKF01000003">
    <property type="protein sequence ID" value="PTE18961.1"/>
    <property type="molecule type" value="Genomic_DNA"/>
</dbReference>
<protein>
    <submittedName>
        <fullName evidence="5">Lrp/AsnC family transcriptional regulator</fullName>
    </submittedName>
</protein>
<dbReference type="OrthoDB" id="166264at2"/>
<dbReference type="RefSeq" id="WP_107323699.1">
    <property type="nucleotide sequence ID" value="NZ_NHSP01000104.1"/>
</dbReference>
<dbReference type="InterPro" id="IPR036390">
    <property type="entry name" value="WH_DNA-bd_sf"/>
</dbReference>
<keyword evidence="1" id="KW-0805">Transcription regulation</keyword>
<accession>A0A2T4JM22</accession>
<dbReference type="GO" id="GO:0043200">
    <property type="term" value="P:response to amino acid"/>
    <property type="evidence" value="ECO:0007669"/>
    <property type="project" value="TreeGrafter"/>
</dbReference>
<dbReference type="SUPFAM" id="SSF54909">
    <property type="entry name" value="Dimeric alpha+beta barrel"/>
    <property type="match status" value="1"/>
</dbReference>
<dbReference type="PROSITE" id="PS50956">
    <property type="entry name" value="HTH_ASNC_2"/>
    <property type="match status" value="1"/>
</dbReference>
<sequence length="152" mass="16111">MTPDDTDRILISELARDARQPLAALGATVGLSPSAVNERVRRLAERGVIRRIMADTAPEALGLAVAAFVWVGLAPGADEPGFRAAMVAHPAVTACHHVTGGWSYLVQIRVADLAAVERFLTDLKAGGWLGRSETMLALSTVVEPPYRAGCQP</sequence>
<evidence type="ECO:0000313" key="6">
    <source>
        <dbReference type="Proteomes" id="UP000241899"/>
    </source>
</evidence>
<name>A0A2T4JM22_9RHOB</name>
<proteinExistence type="predicted"/>
<evidence type="ECO:0000313" key="5">
    <source>
        <dbReference type="EMBL" id="PTE18961.1"/>
    </source>
</evidence>
<dbReference type="SUPFAM" id="SSF46785">
    <property type="entry name" value="Winged helix' DNA-binding domain"/>
    <property type="match status" value="1"/>
</dbReference>
<evidence type="ECO:0000256" key="2">
    <source>
        <dbReference type="ARBA" id="ARBA00023125"/>
    </source>
</evidence>
<evidence type="ECO:0000256" key="1">
    <source>
        <dbReference type="ARBA" id="ARBA00023015"/>
    </source>
</evidence>
<dbReference type="Pfam" id="PF01037">
    <property type="entry name" value="AsnC_trans_reg"/>
    <property type="match status" value="1"/>
</dbReference>
<organism evidence="5 6">
    <name type="scientific">Phaeovulum veldkampii DSM 11550</name>
    <dbReference type="NCBI Taxonomy" id="1185920"/>
    <lineage>
        <taxon>Bacteria</taxon>
        <taxon>Pseudomonadati</taxon>
        <taxon>Pseudomonadota</taxon>
        <taxon>Alphaproteobacteria</taxon>
        <taxon>Rhodobacterales</taxon>
        <taxon>Paracoccaceae</taxon>
        <taxon>Phaeovulum</taxon>
    </lineage>
</organism>
<dbReference type="InterPro" id="IPR019885">
    <property type="entry name" value="Tscrpt_reg_HTH_AsnC-type_CS"/>
</dbReference>
<dbReference type="Gene3D" id="3.30.70.920">
    <property type="match status" value="1"/>
</dbReference>
<dbReference type="InterPro" id="IPR000485">
    <property type="entry name" value="AsnC-type_HTH_dom"/>
</dbReference>
<dbReference type="GO" id="GO:0005829">
    <property type="term" value="C:cytosol"/>
    <property type="evidence" value="ECO:0007669"/>
    <property type="project" value="TreeGrafter"/>
</dbReference>
<dbReference type="SMART" id="SM00344">
    <property type="entry name" value="HTH_ASNC"/>
    <property type="match status" value="1"/>
</dbReference>
<reference evidence="5 6" key="1">
    <citation type="submission" date="2018-03" db="EMBL/GenBank/DDBJ databases">
        <title>Rhodobacter veldkampii.</title>
        <authorList>
            <person name="Meyer T.E."/>
            <person name="Miller S."/>
            <person name="Lodha T."/>
            <person name="Gandham S."/>
            <person name="Chintalapati S."/>
            <person name="Chintalapati V.R."/>
        </authorList>
    </citation>
    <scope>NUCLEOTIDE SEQUENCE [LARGE SCALE GENOMIC DNA]</scope>
    <source>
        <strain evidence="5 6">DSM 11550</strain>
    </source>
</reference>
<evidence type="ECO:0000259" key="4">
    <source>
        <dbReference type="PROSITE" id="PS50956"/>
    </source>
</evidence>
<dbReference type="PROSITE" id="PS00519">
    <property type="entry name" value="HTH_ASNC_1"/>
    <property type="match status" value="1"/>
</dbReference>
<dbReference type="GO" id="GO:0043565">
    <property type="term" value="F:sequence-specific DNA binding"/>
    <property type="evidence" value="ECO:0007669"/>
    <property type="project" value="InterPro"/>
</dbReference>
<keyword evidence="3" id="KW-0804">Transcription</keyword>
<feature type="domain" description="HTH asnC-type" evidence="4">
    <location>
        <begin position="1"/>
        <end position="64"/>
    </location>
</feature>
<dbReference type="Gene3D" id="1.10.10.10">
    <property type="entry name" value="Winged helix-like DNA-binding domain superfamily/Winged helix DNA-binding domain"/>
    <property type="match status" value="1"/>
</dbReference>
<dbReference type="InterPro" id="IPR019887">
    <property type="entry name" value="Tscrpt_reg_AsnC/Lrp_C"/>
</dbReference>
<dbReference type="PANTHER" id="PTHR30154:SF53">
    <property type="entry name" value="HTH-TYPE TRANSCRIPTIONAL REGULATOR LRPC"/>
    <property type="match status" value="1"/>
</dbReference>
<evidence type="ECO:0000256" key="3">
    <source>
        <dbReference type="ARBA" id="ARBA00023163"/>
    </source>
</evidence>
<gene>
    <name evidence="5" type="ORF">C5F46_02040</name>
</gene>
<dbReference type="AlphaFoldDB" id="A0A2T4JM22"/>
<dbReference type="InterPro" id="IPR036388">
    <property type="entry name" value="WH-like_DNA-bd_sf"/>
</dbReference>
<dbReference type="InterPro" id="IPR011008">
    <property type="entry name" value="Dimeric_a/b-barrel"/>
</dbReference>
<keyword evidence="2" id="KW-0238">DNA-binding</keyword>